<comment type="subcellular location">
    <subcellularLocation>
        <location evidence="1 9">Bacterial flagellum basal body</location>
    </subcellularLocation>
    <subcellularLocation>
        <location evidence="2">Cell membrane</location>
        <topology evidence="2">Multi-pass membrane protein</topology>
    </subcellularLocation>
</comment>
<protein>
    <recommendedName>
        <fullName evidence="9">Flagellar M-ring protein</fullName>
    </recommendedName>
</protein>
<dbReference type="PIRSF" id="PIRSF004862">
    <property type="entry name" value="FliF"/>
    <property type="match status" value="1"/>
</dbReference>
<evidence type="ECO:0000256" key="5">
    <source>
        <dbReference type="ARBA" id="ARBA00022692"/>
    </source>
</evidence>
<dbReference type="GO" id="GO:0009431">
    <property type="term" value="C:bacterial-type flagellum basal body, MS ring"/>
    <property type="evidence" value="ECO:0007669"/>
    <property type="project" value="InterPro"/>
</dbReference>
<dbReference type="InterPro" id="IPR006182">
    <property type="entry name" value="FliF_N_dom"/>
</dbReference>
<feature type="compositionally biased region" description="Polar residues" evidence="10">
    <location>
        <begin position="371"/>
        <end position="392"/>
    </location>
</feature>
<dbReference type="GO" id="GO:0071973">
    <property type="term" value="P:bacterial-type flagellum-dependent cell motility"/>
    <property type="evidence" value="ECO:0007669"/>
    <property type="project" value="InterPro"/>
</dbReference>
<comment type="similarity">
    <text evidence="3 9">Belongs to the FliF family.</text>
</comment>
<dbReference type="Pfam" id="PF08345">
    <property type="entry name" value="YscJ_FliF_C"/>
    <property type="match status" value="1"/>
</dbReference>
<evidence type="ECO:0000256" key="3">
    <source>
        <dbReference type="ARBA" id="ARBA00007971"/>
    </source>
</evidence>
<feature type="region of interest" description="Disordered" evidence="10">
    <location>
        <begin position="325"/>
        <end position="392"/>
    </location>
</feature>
<evidence type="ECO:0000313" key="14">
    <source>
        <dbReference type="EMBL" id="TDN48376.1"/>
    </source>
</evidence>
<sequence length="601" mass="65099">MPLFPRSGLRGLEENAVIHKRGCTGNSTMATAENVAEGLPAADAPPASGPPSRFQQTLQNINGLSQRQKIAAAAAIALAIALVVGVLLWNREPAYAVLFSNLDDRDGGTIINTLQQQNVPYRMSGDGRAILVPQEQVHQIRLRLAAEGLPKGGLVGFELLEAQKLGVSQFHEQVNYQRALEGELARTIQSIATVSSARVHLAMPKQTAFLRDDQKPTASVMVNMRPGRFLDPNQVAGIVHLVSSSVPRMSADGVNIVNQDGELLTNKPDPLRQAGLDPTQLQYVKEIETGLIRRIETILTPMFGKDNFRAQVAADVDFNQVEQTAETYKPNPAPDQAIRSQQTTEEYKRDRTPQGVPGALTNQPPVPATAPITNPQVPPNQAGTTQQGDSSRSAVLNYELDRTIQHVKQSLGQIKRLSVAVVVNQRPGPGQEGQPQTIPLSDEEIARITNLVREAVGYNQNRGDTINVASSPFTAGDAEPSLPLWKDPDVLELAKEAWKYILILAVLAFVYFAILRPLMRTVIPPPPSPEGEGAAGGPGGEGGPGFGDEDEDAEVELSPEALAGQTYENRLERARELARQDPKLVAGLIKEWMGLNEEGRK</sequence>
<evidence type="ECO:0000256" key="10">
    <source>
        <dbReference type="SAM" id="MobiDB-lite"/>
    </source>
</evidence>
<gene>
    <name evidence="14" type="ORF">C7389_11542</name>
</gene>
<proteinExistence type="inferred from homology"/>
<evidence type="ECO:0000256" key="9">
    <source>
        <dbReference type="PIRNR" id="PIRNR004862"/>
    </source>
</evidence>
<evidence type="ECO:0000256" key="7">
    <source>
        <dbReference type="ARBA" id="ARBA00023136"/>
    </source>
</evidence>
<keyword evidence="8 9" id="KW-0975">Bacterial flagellum</keyword>
<evidence type="ECO:0000256" key="4">
    <source>
        <dbReference type="ARBA" id="ARBA00022475"/>
    </source>
</evidence>
<dbReference type="GO" id="GO:0005886">
    <property type="term" value="C:plasma membrane"/>
    <property type="evidence" value="ECO:0007669"/>
    <property type="project" value="UniProtKB-SubCell"/>
</dbReference>
<name>A0A4R6DT99_9RHOO</name>
<evidence type="ECO:0000256" key="8">
    <source>
        <dbReference type="ARBA" id="ARBA00023143"/>
    </source>
</evidence>
<reference evidence="14 15" key="1">
    <citation type="submission" date="2019-03" db="EMBL/GenBank/DDBJ databases">
        <title>Genomic Encyclopedia of Type Strains, Phase IV (KMG-IV): sequencing the most valuable type-strain genomes for metagenomic binning, comparative biology and taxonomic classification.</title>
        <authorList>
            <person name="Goeker M."/>
        </authorList>
    </citation>
    <scope>NUCLEOTIDE SEQUENCE [LARGE SCALE GENOMIC DNA]</scope>
    <source>
        <strain evidence="14 15">DSM 12121</strain>
    </source>
</reference>
<dbReference type="PRINTS" id="PR01009">
    <property type="entry name" value="FLGMRINGFLIF"/>
</dbReference>
<feature type="region of interest" description="Disordered" evidence="10">
    <location>
        <begin position="525"/>
        <end position="568"/>
    </location>
</feature>
<dbReference type="EMBL" id="SNVV01000015">
    <property type="protein sequence ID" value="TDN48376.1"/>
    <property type="molecule type" value="Genomic_DNA"/>
</dbReference>
<dbReference type="InterPro" id="IPR013556">
    <property type="entry name" value="Flag_M-ring_C"/>
</dbReference>
<dbReference type="Gene3D" id="3.30.300.30">
    <property type="match status" value="1"/>
</dbReference>
<evidence type="ECO:0000259" key="13">
    <source>
        <dbReference type="Pfam" id="PF08345"/>
    </source>
</evidence>
<keyword evidence="15" id="KW-1185">Reference proteome</keyword>
<dbReference type="InterPro" id="IPR000067">
    <property type="entry name" value="FlgMring_FliF"/>
</dbReference>
<evidence type="ECO:0000259" key="12">
    <source>
        <dbReference type="Pfam" id="PF01514"/>
    </source>
</evidence>
<comment type="caution">
    <text evidence="14">The sequence shown here is derived from an EMBL/GenBank/DDBJ whole genome shotgun (WGS) entry which is preliminary data.</text>
</comment>
<dbReference type="InterPro" id="IPR045851">
    <property type="entry name" value="AMP-bd_C_sf"/>
</dbReference>
<keyword evidence="4" id="KW-1003">Cell membrane</keyword>
<evidence type="ECO:0000256" key="1">
    <source>
        <dbReference type="ARBA" id="ARBA00004117"/>
    </source>
</evidence>
<feature type="compositionally biased region" description="Acidic residues" evidence="10">
    <location>
        <begin position="547"/>
        <end position="557"/>
    </location>
</feature>
<dbReference type="Proteomes" id="UP000295129">
    <property type="component" value="Unassembled WGS sequence"/>
</dbReference>
<dbReference type="InterPro" id="IPR043427">
    <property type="entry name" value="YscJ/FliF"/>
</dbReference>
<keyword evidence="14" id="KW-0969">Cilium</keyword>
<dbReference type="PANTHER" id="PTHR30046">
    <property type="entry name" value="FLAGELLAR M-RING PROTEIN"/>
    <property type="match status" value="1"/>
</dbReference>
<evidence type="ECO:0000256" key="2">
    <source>
        <dbReference type="ARBA" id="ARBA00004651"/>
    </source>
</evidence>
<feature type="compositionally biased region" description="Gly residues" evidence="10">
    <location>
        <begin position="533"/>
        <end position="546"/>
    </location>
</feature>
<dbReference type="AlphaFoldDB" id="A0A4R6DT99"/>
<dbReference type="Pfam" id="PF01514">
    <property type="entry name" value="YscJ_FliF"/>
    <property type="match status" value="1"/>
</dbReference>
<feature type="domain" description="Flagellar M-ring C-terminal" evidence="13">
    <location>
        <begin position="299"/>
        <end position="473"/>
    </location>
</feature>
<organism evidence="14 15">
    <name type="scientific">Azoarcus indigens</name>
    <dbReference type="NCBI Taxonomy" id="29545"/>
    <lineage>
        <taxon>Bacteria</taxon>
        <taxon>Pseudomonadati</taxon>
        <taxon>Pseudomonadota</taxon>
        <taxon>Betaproteobacteria</taxon>
        <taxon>Rhodocyclales</taxon>
        <taxon>Zoogloeaceae</taxon>
        <taxon>Azoarcus</taxon>
    </lineage>
</organism>
<evidence type="ECO:0000256" key="6">
    <source>
        <dbReference type="ARBA" id="ARBA00022989"/>
    </source>
</evidence>
<keyword evidence="5 11" id="KW-0812">Transmembrane</keyword>
<keyword evidence="7 11" id="KW-0472">Membrane</keyword>
<keyword evidence="14" id="KW-0966">Cell projection</keyword>
<keyword evidence="6 11" id="KW-1133">Transmembrane helix</keyword>
<dbReference type="GO" id="GO:0003774">
    <property type="term" value="F:cytoskeletal motor activity"/>
    <property type="evidence" value="ECO:0007669"/>
    <property type="project" value="InterPro"/>
</dbReference>
<keyword evidence="14" id="KW-0282">Flagellum</keyword>
<dbReference type="PANTHER" id="PTHR30046:SF0">
    <property type="entry name" value="FLAGELLAR M-RING PROTEIN"/>
    <property type="match status" value="1"/>
</dbReference>
<feature type="domain" description="Flagellar M-ring N-terminal" evidence="12">
    <location>
        <begin position="91"/>
        <end position="265"/>
    </location>
</feature>
<evidence type="ECO:0000313" key="15">
    <source>
        <dbReference type="Proteomes" id="UP000295129"/>
    </source>
</evidence>
<accession>A0A4R6DT99</accession>
<feature type="transmembrane region" description="Helical" evidence="11">
    <location>
        <begin position="70"/>
        <end position="89"/>
    </location>
</feature>
<dbReference type="NCBIfam" id="TIGR00206">
    <property type="entry name" value="fliF"/>
    <property type="match status" value="1"/>
</dbReference>
<evidence type="ECO:0000256" key="11">
    <source>
        <dbReference type="SAM" id="Phobius"/>
    </source>
</evidence>
<comment type="function">
    <text evidence="9">The M ring may be actively involved in energy transduction.</text>
</comment>